<evidence type="ECO:0008006" key="3">
    <source>
        <dbReference type="Google" id="ProtNLM"/>
    </source>
</evidence>
<comment type="caution">
    <text evidence="1">The sequence shown here is derived from an EMBL/GenBank/DDBJ whole genome shotgun (WGS) entry which is preliminary data.</text>
</comment>
<protein>
    <recommendedName>
        <fullName evidence="3">DUF2591 domain-containing protein</fullName>
    </recommendedName>
</protein>
<evidence type="ECO:0000313" key="2">
    <source>
        <dbReference type="Proteomes" id="UP001050241"/>
    </source>
</evidence>
<dbReference type="InterPro" id="IPR019701">
    <property type="entry name" value="Phage_P22_NinX"/>
</dbReference>
<dbReference type="AlphaFoldDB" id="A0ABD0BW68"/>
<evidence type="ECO:0000313" key="1">
    <source>
        <dbReference type="EMBL" id="GJJ84114.1"/>
    </source>
</evidence>
<dbReference type="RefSeq" id="WP_229233279.1">
    <property type="nucleotide sequence ID" value="NZ_BQFY01000015.1"/>
</dbReference>
<sequence length="149" mass="16930">MKDFNALTDEEINALVIKHLILTGFYTVDPQEVSHRQYVSDGWCWGRGTATGLRNKEGSVFVTHQNGYRLDFCNDADVAWQLIAKHRISIEFDGDHSTEPQATWCHTRNLDRTCGTDYQKNPLRAAMITFLLMQELPNVPANSTGSDLR</sequence>
<gene>
    <name evidence="1" type="ORF">TUM16652_28130</name>
</gene>
<dbReference type="Proteomes" id="UP001050241">
    <property type="component" value="Unassembled WGS sequence"/>
</dbReference>
<organism evidence="1 2">
    <name type="scientific">Enterobacter cloacae</name>
    <dbReference type="NCBI Taxonomy" id="550"/>
    <lineage>
        <taxon>Bacteria</taxon>
        <taxon>Pseudomonadati</taxon>
        <taxon>Pseudomonadota</taxon>
        <taxon>Gammaproteobacteria</taxon>
        <taxon>Enterobacterales</taxon>
        <taxon>Enterobacteriaceae</taxon>
        <taxon>Enterobacter</taxon>
        <taxon>Enterobacter cloacae complex</taxon>
    </lineage>
</organism>
<reference evidence="1" key="1">
    <citation type="submission" date="2021-11" db="EMBL/GenBank/DDBJ databases">
        <title>WGS analysis for carbapenemase-producing Enterobacterales outbreak in a University Hospital, Japan.</title>
        <authorList>
            <person name="Tukada M."/>
            <person name="Miyazaki T."/>
            <person name="Aoki K."/>
            <person name="Yoshizawa S."/>
            <person name="Ishii Y."/>
            <person name="Tateda K."/>
        </authorList>
    </citation>
    <scope>NUCLEOTIDE SEQUENCE</scope>
    <source>
        <strain evidence="1">TUM16652</strain>
    </source>
</reference>
<dbReference type="EMBL" id="BQFY01000015">
    <property type="protein sequence ID" value="GJJ84114.1"/>
    <property type="molecule type" value="Genomic_DNA"/>
</dbReference>
<dbReference type="Pfam" id="PF10765">
    <property type="entry name" value="Phage_P22_NinX"/>
    <property type="match status" value="1"/>
</dbReference>
<name>A0ABD0BW68_ENTCL</name>
<proteinExistence type="predicted"/>
<accession>A0ABD0BW68</accession>